<dbReference type="InParanoid" id="E8QXB9"/>
<dbReference type="SUPFAM" id="SSF54285">
    <property type="entry name" value="MoaD/ThiS"/>
    <property type="match status" value="1"/>
</dbReference>
<dbReference type="AlphaFoldDB" id="E8QXB9"/>
<dbReference type="OrthoDB" id="9156098at2"/>
<sequence>MATVRIPPMLRAQTGGKDTLEVPGGTVAEVLARVAADHPDLGERMYKNGELQRFLNIYLNDEDVRYLDHELNEPVKETDEIAIIPNVAGG</sequence>
<dbReference type="InterPro" id="IPR012675">
    <property type="entry name" value="Beta-grasp_dom_sf"/>
</dbReference>
<dbReference type="eggNOG" id="COG1977">
    <property type="taxonomic scope" value="Bacteria"/>
</dbReference>
<dbReference type="Pfam" id="PF02597">
    <property type="entry name" value="ThiS"/>
    <property type="match status" value="1"/>
</dbReference>
<dbReference type="InterPro" id="IPR016155">
    <property type="entry name" value="Mopterin_synth/thiamin_S_b"/>
</dbReference>
<dbReference type="STRING" id="575540.Isop_1375"/>
<evidence type="ECO:0000313" key="1">
    <source>
        <dbReference type="EMBL" id="ADV61960.1"/>
    </source>
</evidence>
<dbReference type="KEGG" id="ipa:Isop_1375"/>
<gene>
    <name evidence="1" type="ordered locus">Isop_1375</name>
</gene>
<dbReference type="PANTHER" id="PTHR38031">
    <property type="entry name" value="SULFUR CARRIER PROTEIN SLR0821-RELATED"/>
    <property type="match status" value="1"/>
</dbReference>
<name>E8QXB9_ISOPI</name>
<keyword evidence="2" id="KW-1185">Reference proteome</keyword>
<organism evidence="1 2">
    <name type="scientific">Isosphaera pallida (strain ATCC 43644 / DSM 9630 / IS1B)</name>
    <dbReference type="NCBI Taxonomy" id="575540"/>
    <lineage>
        <taxon>Bacteria</taxon>
        <taxon>Pseudomonadati</taxon>
        <taxon>Planctomycetota</taxon>
        <taxon>Planctomycetia</taxon>
        <taxon>Isosphaerales</taxon>
        <taxon>Isosphaeraceae</taxon>
        <taxon>Isosphaera</taxon>
    </lineage>
</organism>
<dbReference type="InterPro" id="IPR052045">
    <property type="entry name" value="Sulfur_Carrier/Prot_Modifier"/>
</dbReference>
<proteinExistence type="predicted"/>
<protein>
    <submittedName>
        <fullName evidence="1">ThiamineS protein</fullName>
    </submittedName>
</protein>
<reference evidence="1 2" key="2">
    <citation type="journal article" date="2011" name="Stand. Genomic Sci.">
        <title>Complete genome sequence of Isosphaera pallida type strain (IS1B).</title>
        <authorList>
            <consortium name="US DOE Joint Genome Institute (JGI-PGF)"/>
            <person name="Goker M."/>
            <person name="Cleland D."/>
            <person name="Saunders E."/>
            <person name="Lapidus A."/>
            <person name="Nolan M."/>
            <person name="Lucas S."/>
            <person name="Hammon N."/>
            <person name="Deshpande S."/>
            <person name="Cheng J.F."/>
            <person name="Tapia R."/>
            <person name="Han C."/>
            <person name="Goodwin L."/>
            <person name="Pitluck S."/>
            <person name="Liolios K."/>
            <person name="Pagani I."/>
            <person name="Ivanova N."/>
            <person name="Mavromatis K."/>
            <person name="Pati A."/>
            <person name="Chen A."/>
            <person name="Palaniappan K."/>
            <person name="Land M."/>
            <person name="Hauser L."/>
            <person name="Chang Y.J."/>
            <person name="Jeffries C.D."/>
            <person name="Detter J.C."/>
            <person name="Beck B."/>
            <person name="Woyke T."/>
            <person name="Bristow J."/>
            <person name="Eisen J.A."/>
            <person name="Markowitz V."/>
            <person name="Hugenholtz P."/>
            <person name="Kyrpides N.C."/>
            <person name="Klenk H.P."/>
        </authorList>
    </citation>
    <scope>NUCLEOTIDE SEQUENCE [LARGE SCALE GENOMIC DNA]</scope>
    <source>
        <strain evidence="2">ATCC 43644 / DSM 9630 / IS1B</strain>
    </source>
</reference>
<dbReference type="Proteomes" id="UP000008631">
    <property type="component" value="Chromosome"/>
</dbReference>
<dbReference type="Gene3D" id="3.10.20.30">
    <property type="match status" value="1"/>
</dbReference>
<reference key="1">
    <citation type="submission" date="2010-11" db="EMBL/GenBank/DDBJ databases">
        <title>The complete sequence of chromosome of Isophaera pallida ATCC 43644.</title>
        <authorList>
            <consortium name="US DOE Joint Genome Institute (JGI-PGF)"/>
            <person name="Lucas S."/>
            <person name="Copeland A."/>
            <person name="Lapidus A."/>
            <person name="Bruce D."/>
            <person name="Goodwin L."/>
            <person name="Pitluck S."/>
            <person name="Kyrpides N."/>
            <person name="Mavromatis K."/>
            <person name="Pagani I."/>
            <person name="Ivanova N."/>
            <person name="Saunders E."/>
            <person name="Brettin T."/>
            <person name="Detter J.C."/>
            <person name="Han C."/>
            <person name="Tapia R."/>
            <person name="Land M."/>
            <person name="Hauser L."/>
            <person name="Markowitz V."/>
            <person name="Cheng J.-F."/>
            <person name="Hugenholtz P."/>
            <person name="Woyke T."/>
            <person name="Wu D."/>
            <person name="Eisen J.A."/>
        </authorList>
    </citation>
    <scope>NUCLEOTIDE SEQUENCE</scope>
    <source>
        <strain>ATCC 43644</strain>
    </source>
</reference>
<dbReference type="EMBL" id="CP002353">
    <property type="protein sequence ID" value="ADV61960.1"/>
    <property type="molecule type" value="Genomic_DNA"/>
</dbReference>
<dbReference type="HOGENOM" id="CLU_114601_1_0_0"/>
<dbReference type="PANTHER" id="PTHR38031:SF1">
    <property type="entry name" value="SULFUR CARRIER PROTEIN CYSO"/>
    <property type="match status" value="1"/>
</dbReference>
<accession>E8QXB9</accession>
<evidence type="ECO:0000313" key="2">
    <source>
        <dbReference type="Proteomes" id="UP000008631"/>
    </source>
</evidence>
<dbReference type="InterPro" id="IPR003749">
    <property type="entry name" value="ThiS/MoaD-like"/>
</dbReference>